<organism evidence="3 4">
    <name type="scientific">Deinococcus oregonensis</name>
    <dbReference type="NCBI Taxonomy" id="1805970"/>
    <lineage>
        <taxon>Bacteria</taxon>
        <taxon>Thermotogati</taxon>
        <taxon>Deinococcota</taxon>
        <taxon>Deinococci</taxon>
        <taxon>Deinococcales</taxon>
        <taxon>Deinococcaceae</taxon>
        <taxon>Deinococcus</taxon>
    </lineage>
</organism>
<feature type="compositionally biased region" description="Basic residues" evidence="1">
    <location>
        <begin position="254"/>
        <end position="270"/>
    </location>
</feature>
<dbReference type="PANTHER" id="PTHR42957">
    <property type="entry name" value="HELICASE MJ1565-RELATED"/>
    <property type="match status" value="1"/>
</dbReference>
<dbReference type="PANTHER" id="PTHR42957:SF1">
    <property type="entry name" value="HELICASE MJ1565-RELATED"/>
    <property type="match status" value="1"/>
</dbReference>
<gene>
    <name evidence="3" type="ORF">ACFFLM_21245</name>
</gene>
<dbReference type="InterPro" id="IPR003593">
    <property type="entry name" value="AAA+_ATPase"/>
</dbReference>
<dbReference type="Gene3D" id="3.40.50.300">
    <property type="entry name" value="P-loop containing nucleotide triphosphate hydrolases"/>
    <property type="match status" value="1"/>
</dbReference>
<evidence type="ECO:0000313" key="4">
    <source>
        <dbReference type="Proteomes" id="UP001589733"/>
    </source>
</evidence>
<evidence type="ECO:0000256" key="1">
    <source>
        <dbReference type="SAM" id="MobiDB-lite"/>
    </source>
</evidence>
<dbReference type="CDD" id="cd01127">
    <property type="entry name" value="TrwB_TraG_TraD_VirD4"/>
    <property type="match status" value="1"/>
</dbReference>
<proteinExistence type="predicted"/>
<dbReference type="RefSeq" id="WP_380015382.1">
    <property type="nucleotide sequence ID" value="NZ_JBHLYR010000062.1"/>
</dbReference>
<dbReference type="Proteomes" id="UP001589733">
    <property type="component" value="Unassembled WGS sequence"/>
</dbReference>
<keyword evidence="4" id="KW-1185">Reference proteome</keyword>
<reference evidence="3 4" key="1">
    <citation type="submission" date="2024-09" db="EMBL/GenBank/DDBJ databases">
        <authorList>
            <person name="Sun Q."/>
            <person name="Mori K."/>
        </authorList>
    </citation>
    <scope>NUCLEOTIDE SEQUENCE [LARGE SCALE GENOMIC DNA]</scope>
    <source>
        <strain evidence="3 4">JCM 13503</strain>
    </source>
</reference>
<evidence type="ECO:0000259" key="2">
    <source>
        <dbReference type="SMART" id="SM00382"/>
    </source>
</evidence>
<dbReference type="InterPro" id="IPR027417">
    <property type="entry name" value="P-loop_NTPase"/>
</dbReference>
<dbReference type="SMART" id="SM00382">
    <property type="entry name" value="AAA"/>
    <property type="match status" value="1"/>
</dbReference>
<protein>
    <recommendedName>
        <fullName evidence="2">AAA+ ATPase domain-containing protein</fullName>
    </recommendedName>
</protein>
<feature type="region of interest" description="Disordered" evidence="1">
    <location>
        <begin position="242"/>
        <end position="270"/>
    </location>
</feature>
<dbReference type="InterPro" id="IPR008571">
    <property type="entry name" value="HerA-like"/>
</dbReference>
<accession>A0ABV6B406</accession>
<feature type="domain" description="AAA+ ATPase" evidence="2">
    <location>
        <begin position="9"/>
        <end position="183"/>
    </location>
</feature>
<sequence length="270" mass="30910">MSQPVNDRRPYHWLVIGGTGSGKTYLARQIIRVYAKKPDYIIVVNSSKQLREFARHHEVVDIAALEAGFTTRELYVLIKRHGAVHFEVSPGGDEKDIRRFMDCLGNAAMELGRLETNRCMVLMVLDECQNYVGKKVFSRGMKRVYSEGRKFGVDTVNITQQLAGDGDTIHMTVRRMISVLVVCPMDEEAERDRIQRTWSELRDPGELAFPDPKTHRPGEYMVRDRGSRRACIVRVDARGKRYTEPLFRADQRPAPKRRRGGPAPPKRRAA</sequence>
<evidence type="ECO:0000313" key="3">
    <source>
        <dbReference type="EMBL" id="MFB9994486.1"/>
    </source>
</evidence>
<feature type="compositionally biased region" description="Basic and acidic residues" evidence="1">
    <location>
        <begin position="242"/>
        <end position="253"/>
    </location>
</feature>
<dbReference type="SUPFAM" id="SSF52540">
    <property type="entry name" value="P-loop containing nucleoside triphosphate hydrolases"/>
    <property type="match status" value="1"/>
</dbReference>
<name>A0ABV6B406_9DEIO</name>
<dbReference type="EMBL" id="JBHLYR010000062">
    <property type="protein sequence ID" value="MFB9994486.1"/>
    <property type="molecule type" value="Genomic_DNA"/>
</dbReference>
<comment type="caution">
    <text evidence="3">The sequence shown here is derived from an EMBL/GenBank/DDBJ whole genome shotgun (WGS) entry which is preliminary data.</text>
</comment>